<sequence>MARWSEIVKLVPNTTQGEYDEDGYPVQTPGDIREVFANRKSVHSNEFYQARLNGFSLSKMFEVRLVDYDNETKLLYEEKGEDVEYVIKRTYEKGEKIELVCMRKDDEHGSAI</sequence>
<dbReference type="RefSeq" id="WP_089652302.1">
    <property type="nucleotide sequence ID" value="NZ_FNIZ01000008.1"/>
</dbReference>
<dbReference type="EMBL" id="FNIZ01000008">
    <property type="protein sequence ID" value="SDO79329.1"/>
    <property type="molecule type" value="Genomic_DNA"/>
</dbReference>
<dbReference type="OrthoDB" id="2051942at2"/>
<organism evidence="1 2">
    <name type="scientific">Halobacillus aidingensis</name>
    <dbReference type="NCBI Taxonomy" id="240303"/>
    <lineage>
        <taxon>Bacteria</taxon>
        <taxon>Bacillati</taxon>
        <taxon>Bacillota</taxon>
        <taxon>Bacilli</taxon>
        <taxon>Bacillales</taxon>
        <taxon>Bacillaceae</taxon>
        <taxon>Halobacillus</taxon>
    </lineage>
</organism>
<protein>
    <recommendedName>
        <fullName evidence="3">Phage head-tail adaptor, putative, SPP1 family</fullName>
    </recommendedName>
</protein>
<dbReference type="AlphaFoldDB" id="A0A1H0MFY5"/>
<reference evidence="2" key="1">
    <citation type="submission" date="2016-10" db="EMBL/GenBank/DDBJ databases">
        <authorList>
            <person name="Varghese N."/>
            <person name="Submissions S."/>
        </authorList>
    </citation>
    <scope>NUCLEOTIDE SEQUENCE [LARGE SCALE GENOMIC DNA]</scope>
    <source>
        <strain evidence="2">CGMCC 1.3703</strain>
    </source>
</reference>
<proteinExistence type="predicted"/>
<keyword evidence="2" id="KW-1185">Reference proteome</keyword>
<evidence type="ECO:0000313" key="1">
    <source>
        <dbReference type="EMBL" id="SDO79329.1"/>
    </source>
</evidence>
<dbReference type="STRING" id="240303.SAMN05421677_10825"/>
<dbReference type="Proteomes" id="UP000198860">
    <property type="component" value="Unassembled WGS sequence"/>
</dbReference>
<dbReference type="InterPro" id="IPR038666">
    <property type="entry name" value="SSP1_head-tail_sf"/>
</dbReference>
<dbReference type="Gene3D" id="2.40.10.270">
    <property type="entry name" value="Bacteriophage SPP1 head-tail adaptor protein"/>
    <property type="match status" value="1"/>
</dbReference>
<evidence type="ECO:0000313" key="2">
    <source>
        <dbReference type="Proteomes" id="UP000198860"/>
    </source>
</evidence>
<name>A0A1H0MFY5_HALAD</name>
<gene>
    <name evidence="1" type="ORF">SAMN05421677_10825</name>
</gene>
<evidence type="ECO:0008006" key="3">
    <source>
        <dbReference type="Google" id="ProtNLM"/>
    </source>
</evidence>
<accession>A0A1H0MFY5</accession>